<dbReference type="Gene3D" id="3.30.410.40">
    <property type="match status" value="1"/>
</dbReference>
<dbReference type="Pfam" id="PF05199">
    <property type="entry name" value="GMC_oxred_C"/>
    <property type="match status" value="1"/>
</dbReference>
<evidence type="ECO:0000256" key="4">
    <source>
        <dbReference type="ARBA" id="ARBA00022827"/>
    </source>
</evidence>
<dbReference type="Pfam" id="PF00732">
    <property type="entry name" value="GMC_oxred_N"/>
    <property type="match status" value="1"/>
</dbReference>
<gene>
    <name evidence="6" type="ORF">METZ01_LOCUS46777</name>
</gene>
<proteinExistence type="inferred from homology"/>
<dbReference type="AlphaFoldDB" id="A0A381RYC3"/>
<dbReference type="PANTHER" id="PTHR11552:SF147">
    <property type="entry name" value="CHOLINE DEHYDROGENASE, MITOCHONDRIAL"/>
    <property type="match status" value="1"/>
</dbReference>
<evidence type="ECO:0000259" key="5">
    <source>
        <dbReference type="PROSITE" id="PS00624"/>
    </source>
</evidence>
<accession>A0A381RYC3</accession>
<evidence type="ECO:0000256" key="2">
    <source>
        <dbReference type="ARBA" id="ARBA00010790"/>
    </source>
</evidence>
<reference evidence="6" key="1">
    <citation type="submission" date="2018-05" db="EMBL/GenBank/DDBJ databases">
        <authorList>
            <person name="Lanie J.A."/>
            <person name="Ng W.-L."/>
            <person name="Kazmierczak K.M."/>
            <person name="Andrzejewski T.M."/>
            <person name="Davidsen T.M."/>
            <person name="Wayne K.J."/>
            <person name="Tettelin H."/>
            <person name="Glass J.I."/>
            <person name="Rusch D."/>
            <person name="Podicherti R."/>
            <person name="Tsui H.-C.T."/>
            <person name="Winkler M.E."/>
        </authorList>
    </citation>
    <scope>NUCLEOTIDE SEQUENCE</scope>
</reference>
<dbReference type="Gene3D" id="3.50.50.60">
    <property type="entry name" value="FAD/NAD(P)-binding domain"/>
    <property type="match status" value="1"/>
</dbReference>
<dbReference type="InterPro" id="IPR000172">
    <property type="entry name" value="GMC_OxRdtase_N"/>
</dbReference>
<feature type="domain" description="Glucose-methanol-choline oxidoreductase N-terminal" evidence="5">
    <location>
        <begin position="258"/>
        <end position="272"/>
    </location>
</feature>
<keyword evidence="3" id="KW-0285">Flavoprotein</keyword>
<evidence type="ECO:0000256" key="1">
    <source>
        <dbReference type="ARBA" id="ARBA00001974"/>
    </source>
</evidence>
<evidence type="ECO:0000256" key="3">
    <source>
        <dbReference type="ARBA" id="ARBA00022630"/>
    </source>
</evidence>
<dbReference type="PROSITE" id="PS00624">
    <property type="entry name" value="GMC_OXRED_2"/>
    <property type="match status" value="1"/>
</dbReference>
<dbReference type="SUPFAM" id="SSF51905">
    <property type="entry name" value="FAD/NAD(P)-binding domain"/>
    <property type="match status" value="1"/>
</dbReference>
<dbReference type="EMBL" id="UINC01002188">
    <property type="protein sequence ID" value="SUZ93923.1"/>
    <property type="molecule type" value="Genomic_DNA"/>
</dbReference>
<dbReference type="PANTHER" id="PTHR11552">
    <property type="entry name" value="GLUCOSE-METHANOL-CHOLINE GMC OXIDOREDUCTASE"/>
    <property type="match status" value="1"/>
</dbReference>
<evidence type="ECO:0000313" key="6">
    <source>
        <dbReference type="EMBL" id="SUZ93923.1"/>
    </source>
</evidence>
<dbReference type="GO" id="GO:0016614">
    <property type="term" value="F:oxidoreductase activity, acting on CH-OH group of donors"/>
    <property type="evidence" value="ECO:0007669"/>
    <property type="project" value="InterPro"/>
</dbReference>
<comment type="cofactor">
    <cofactor evidence="1">
        <name>FAD</name>
        <dbReference type="ChEBI" id="CHEBI:57692"/>
    </cofactor>
</comment>
<name>A0A381RYC3_9ZZZZ</name>
<dbReference type="SUPFAM" id="SSF54373">
    <property type="entry name" value="FAD-linked reductases, C-terminal domain"/>
    <property type="match status" value="1"/>
</dbReference>
<sequence>MKYDVIVVGAGSAGAVLASRLSEDPSISVLLLEAGPDYPDLERLPSDLKNGWGTGADGVVVGGKHDWNLTGRASSLSSKMEVPRGRVTGGTSAINGQVFLRPIPNDFERWVDMGNDEWSYEKALPYMVKIETDLDFGGDFHGKSGPILVHRHPLDSLTDDQLAFHQACKYLGFPENPDHNLPDATGVGPYPLNNPGGVRFSTAVGYLGQSRHRLNLTIKANCTTKRIVFRRNIAVGVEVESGGEGFLAEGKEIVLCAGAIASPHLLMISGIGHSNQLEKNGIPVTYNAPAVGKNLRDHPTVHTMWKPSLSFNIPNQSVGPQKVALRYKAEGSPYENDMIMVMRYNHDIGDVGALVISIGIYLAESIGEMRLQSSNISVQPYLNYDMLSTESDLRRMREGVRLADKLAASPQFSSYTDGRVEPDQETLDDDKVLDQWMLKNVTTMHHISGTCKMGPSNDAGAVVDQFGKVYGVTGLRVADVSIVPDCPRANTNIAAMTIGERVADFIKQGR</sequence>
<dbReference type="InterPro" id="IPR007867">
    <property type="entry name" value="GMC_OxRtase_C"/>
</dbReference>
<organism evidence="6">
    <name type="scientific">marine metagenome</name>
    <dbReference type="NCBI Taxonomy" id="408172"/>
    <lineage>
        <taxon>unclassified sequences</taxon>
        <taxon>metagenomes</taxon>
        <taxon>ecological metagenomes</taxon>
    </lineage>
</organism>
<dbReference type="InterPro" id="IPR012132">
    <property type="entry name" value="GMC_OxRdtase"/>
</dbReference>
<dbReference type="InterPro" id="IPR036188">
    <property type="entry name" value="FAD/NAD-bd_sf"/>
</dbReference>
<protein>
    <recommendedName>
        <fullName evidence="5">Glucose-methanol-choline oxidoreductase N-terminal domain-containing protein</fullName>
    </recommendedName>
</protein>
<dbReference type="GO" id="GO:0050660">
    <property type="term" value="F:flavin adenine dinucleotide binding"/>
    <property type="evidence" value="ECO:0007669"/>
    <property type="project" value="InterPro"/>
</dbReference>
<comment type="similarity">
    <text evidence="2">Belongs to the GMC oxidoreductase family.</text>
</comment>
<dbReference type="PIRSF" id="PIRSF000137">
    <property type="entry name" value="Alcohol_oxidase"/>
    <property type="match status" value="1"/>
</dbReference>
<keyword evidence="4" id="KW-0274">FAD</keyword>